<reference evidence="1" key="2">
    <citation type="submission" date="2015-06" db="UniProtKB">
        <authorList>
            <consortium name="EnsemblMetazoa"/>
        </authorList>
    </citation>
    <scope>IDENTIFICATION</scope>
</reference>
<sequence length="306" mass="35622">MNEVGRNSDKIRHSDEDYHEITIDWSNESFDFRKQLFHQLSAYTGIPVEHLESVGVHHSLSKYTGIPVEHQHYVSVDRTFRHGHGLLNMEWKDGTYHESWDWVYDSKERAMNAFHDGDCFLFRTRLFAEDIGLGCRYELKHQSLVNETGCDRNYCYYLGRRSFTKRVSELLKSDELRKICDENGLRFGEQPEEFLRMNLNLNIAHLTHPVCTGWLLAWPDLKKVDASDLNVMQAASRELKPVVTHHCDFLVYRDDGNSNSDDIGTATLLKVRKTAVLDLNANIDCGIRVWLMQLNITEIICHYLGR</sequence>
<dbReference type="EMBL" id="CAEY01000676">
    <property type="status" value="NOT_ANNOTATED_CDS"/>
    <property type="molecule type" value="Genomic_DNA"/>
</dbReference>
<protein>
    <submittedName>
        <fullName evidence="1">Uncharacterized protein</fullName>
    </submittedName>
</protein>
<evidence type="ECO:0000313" key="1">
    <source>
        <dbReference type="EnsemblMetazoa" id="tetur25g00890.1"/>
    </source>
</evidence>
<reference evidence="2" key="1">
    <citation type="submission" date="2011-08" db="EMBL/GenBank/DDBJ databases">
        <authorList>
            <person name="Rombauts S."/>
        </authorList>
    </citation>
    <scope>NUCLEOTIDE SEQUENCE</scope>
    <source>
        <strain evidence="2">London</strain>
    </source>
</reference>
<dbReference type="HOGENOM" id="CLU_071407_2_0_1"/>
<dbReference type="AlphaFoldDB" id="T1KX26"/>
<accession>T1KX26</accession>
<name>T1KX26_TETUR</name>
<keyword evidence="2" id="KW-1185">Reference proteome</keyword>
<dbReference type="EnsemblMetazoa" id="tetur25g00890.1">
    <property type="protein sequence ID" value="tetur25g00890.1"/>
    <property type="gene ID" value="tetur25g00890"/>
</dbReference>
<evidence type="ECO:0000313" key="2">
    <source>
        <dbReference type="Proteomes" id="UP000015104"/>
    </source>
</evidence>
<proteinExistence type="predicted"/>
<organism evidence="1 2">
    <name type="scientific">Tetranychus urticae</name>
    <name type="common">Two-spotted spider mite</name>
    <dbReference type="NCBI Taxonomy" id="32264"/>
    <lineage>
        <taxon>Eukaryota</taxon>
        <taxon>Metazoa</taxon>
        <taxon>Ecdysozoa</taxon>
        <taxon>Arthropoda</taxon>
        <taxon>Chelicerata</taxon>
        <taxon>Arachnida</taxon>
        <taxon>Acari</taxon>
        <taxon>Acariformes</taxon>
        <taxon>Trombidiformes</taxon>
        <taxon>Prostigmata</taxon>
        <taxon>Eleutherengona</taxon>
        <taxon>Raphignathae</taxon>
        <taxon>Tetranychoidea</taxon>
        <taxon>Tetranychidae</taxon>
        <taxon>Tetranychus</taxon>
    </lineage>
</organism>
<dbReference type="Proteomes" id="UP000015104">
    <property type="component" value="Unassembled WGS sequence"/>
</dbReference>